<reference evidence="2" key="1">
    <citation type="submission" date="2016-03" db="EMBL/GenBank/DDBJ databases">
        <title>Partial sequence of psychrophilic Colwellia sp.</title>
        <authorList>
            <person name="Pankowski J.A."/>
            <person name="Leong J.S."/>
            <person name="Nano F.E."/>
        </authorList>
    </citation>
    <scope>NUCLEOTIDE SEQUENCE</scope>
    <source>
        <strain evidence="2">C1</strain>
    </source>
</reference>
<evidence type="ECO:0000313" key="2">
    <source>
        <dbReference type="EMBL" id="ANC57912.1"/>
    </source>
</evidence>
<dbReference type="CDD" id="cd02440">
    <property type="entry name" value="AdoMet_MTases"/>
    <property type="match status" value="1"/>
</dbReference>
<dbReference type="Pfam" id="PF13489">
    <property type="entry name" value="Methyltransf_23"/>
    <property type="match status" value="1"/>
</dbReference>
<sequence>MSDLFNEKAKDWDASERKQLISSAVGAAILKNVPLNPQMNVMDFGAGTGLISAHIVPFVDKIVAVDISRAMLEKLTEKQEFQGKIEAVCQDITDKPIDAKFDLIISALALHHVEDTLKLINTFVEHLKPGAKVALADLDKEDGSFHPEGSEGVFHSGFERDELQTLLENNGFYDVQFLTIHTMQKNDKQYPVFLVVATKC</sequence>
<proteinExistence type="predicted"/>
<keyword evidence="1 2" id="KW-0808">Transferase</keyword>
<dbReference type="EMBL" id="KU926706">
    <property type="protein sequence ID" value="ANC57912.1"/>
    <property type="molecule type" value="Genomic_DNA"/>
</dbReference>
<accession>A0A168PHT9</accession>
<dbReference type="SUPFAM" id="SSF53335">
    <property type="entry name" value="S-adenosyl-L-methionine-dependent methyltransferases"/>
    <property type="match status" value="1"/>
</dbReference>
<dbReference type="GO" id="GO:0008168">
    <property type="term" value="F:methyltransferase activity"/>
    <property type="evidence" value="ECO:0007669"/>
    <property type="project" value="UniProtKB-KW"/>
</dbReference>
<protein>
    <submittedName>
        <fullName evidence="2">Methyltransferase, putative</fullName>
    </submittedName>
</protein>
<dbReference type="AlphaFoldDB" id="A0A168PHT9"/>
<dbReference type="GO" id="GO:0032259">
    <property type="term" value="P:methylation"/>
    <property type="evidence" value="ECO:0007669"/>
    <property type="project" value="UniProtKB-KW"/>
</dbReference>
<dbReference type="PANTHER" id="PTHR43861">
    <property type="entry name" value="TRANS-ACONITATE 2-METHYLTRANSFERASE-RELATED"/>
    <property type="match status" value="1"/>
</dbReference>
<name>A0A168PHT9_9GAMM</name>
<evidence type="ECO:0000256" key="1">
    <source>
        <dbReference type="ARBA" id="ARBA00022679"/>
    </source>
</evidence>
<dbReference type="Gene3D" id="3.40.50.150">
    <property type="entry name" value="Vaccinia Virus protein VP39"/>
    <property type="match status" value="1"/>
</dbReference>
<dbReference type="InterPro" id="IPR029063">
    <property type="entry name" value="SAM-dependent_MTases_sf"/>
</dbReference>
<dbReference type="PANTHER" id="PTHR43861:SF3">
    <property type="entry name" value="PUTATIVE (AFU_ORTHOLOGUE AFUA_2G14390)-RELATED"/>
    <property type="match status" value="1"/>
</dbReference>
<keyword evidence="2" id="KW-0489">Methyltransferase</keyword>
<organism evidence="2">
    <name type="scientific">Colwellia sp. C1</name>
    <dbReference type="NCBI Taxonomy" id="1737566"/>
    <lineage>
        <taxon>Bacteria</taxon>
        <taxon>Pseudomonadati</taxon>
        <taxon>Pseudomonadota</taxon>
        <taxon>Gammaproteobacteria</taxon>
        <taxon>Alteromonadales</taxon>
        <taxon>Colwelliaceae</taxon>
        <taxon>Colwellia</taxon>
    </lineage>
</organism>